<dbReference type="STRING" id="1120995.SAMN02745245_00055"/>
<keyword evidence="4" id="KW-1185">Reference proteome</keyword>
<dbReference type="InterPro" id="IPR007685">
    <property type="entry name" value="RelA_SpoT"/>
</dbReference>
<dbReference type="GO" id="GO:0015970">
    <property type="term" value="P:guanosine tetraphosphate biosynthetic process"/>
    <property type="evidence" value="ECO:0007669"/>
    <property type="project" value="UniProtKB-UniPathway"/>
</dbReference>
<dbReference type="SMART" id="SM00954">
    <property type="entry name" value="RelA_SpoT"/>
    <property type="match status" value="1"/>
</dbReference>
<evidence type="ECO:0000259" key="2">
    <source>
        <dbReference type="SMART" id="SM00954"/>
    </source>
</evidence>
<dbReference type="OrthoDB" id="1694513at2"/>
<dbReference type="SUPFAM" id="SSF81301">
    <property type="entry name" value="Nucleotidyltransferase"/>
    <property type="match status" value="1"/>
</dbReference>
<organism evidence="3 4">
    <name type="scientific">Anaerosphaera aminiphila DSM 21120</name>
    <dbReference type="NCBI Taxonomy" id="1120995"/>
    <lineage>
        <taxon>Bacteria</taxon>
        <taxon>Bacillati</taxon>
        <taxon>Bacillota</taxon>
        <taxon>Tissierellia</taxon>
        <taxon>Tissierellales</taxon>
        <taxon>Peptoniphilaceae</taxon>
        <taxon>Anaerosphaera</taxon>
    </lineage>
</organism>
<proteinExistence type="predicted"/>
<dbReference type="Pfam" id="PF04607">
    <property type="entry name" value="RelA_SpoT"/>
    <property type="match status" value="1"/>
</dbReference>
<reference evidence="3 4" key="1">
    <citation type="submission" date="2016-11" db="EMBL/GenBank/DDBJ databases">
        <authorList>
            <person name="Jaros S."/>
            <person name="Januszkiewicz K."/>
            <person name="Wedrychowicz H."/>
        </authorList>
    </citation>
    <scope>NUCLEOTIDE SEQUENCE [LARGE SCALE GENOMIC DNA]</scope>
    <source>
        <strain evidence="3 4">DSM 21120</strain>
    </source>
</reference>
<accession>A0A1M5NTP6</accession>
<dbReference type="PANTHER" id="PTHR41773:SF1">
    <property type="entry name" value="RELA_SPOT DOMAIN-CONTAINING PROTEIN"/>
    <property type="match status" value="1"/>
</dbReference>
<protein>
    <recommendedName>
        <fullName evidence="2">RelA/SpoT domain-containing protein</fullName>
    </recommendedName>
</protein>
<dbReference type="EMBL" id="FQXI01000001">
    <property type="protein sequence ID" value="SHG92549.1"/>
    <property type="molecule type" value="Genomic_DNA"/>
</dbReference>
<feature type="domain" description="RelA/SpoT" evidence="2">
    <location>
        <begin position="49"/>
        <end position="185"/>
    </location>
</feature>
<dbReference type="InterPro" id="IPR043519">
    <property type="entry name" value="NT_sf"/>
</dbReference>
<evidence type="ECO:0000256" key="1">
    <source>
        <dbReference type="ARBA" id="ARBA00004976"/>
    </source>
</evidence>
<dbReference type="Gene3D" id="3.30.460.10">
    <property type="entry name" value="Beta Polymerase, domain 2"/>
    <property type="match status" value="1"/>
</dbReference>
<name>A0A1M5NTP6_9FIRM</name>
<dbReference type="UniPathway" id="UPA00908">
    <property type="reaction ID" value="UER00884"/>
</dbReference>
<dbReference type="Proteomes" id="UP000184032">
    <property type="component" value="Unassembled WGS sequence"/>
</dbReference>
<dbReference type="RefSeq" id="WP_073182695.1">
    <property type="nucleotide sequence ID" value="NZ_FQXI01000001.1"/>
</dbReference>
<evidence type="ECO:0000313" key="3">
    <source>
        <dbReference type="EMBL" id="SHG92549.1"/>
    </source>
</evidence>
<comment type="pathway">
    <text evidence="1">Purine metabolism; ppGpp biosynthesis; ppGpp from GTP: step 1/2.</text>
</comment>
<dbReference type="PANTHER" id="PTHR41773">
    <property type="entry name" value="GTP PYROPHOSPHATASE-RELATED"/>
    <property type="match status" value="1"/>
</dbReference>
<sequence length="442" mass="52495">MKLELFDFIDNTLLLLNNYNKLLVNISEDSVKHIKTLFSDDELFLNISYRIKSEKSLREKIIKNNFYFKYREPEEVILNLSDLIGIRVECRFIKDETYIFNEIKKKFTIDVGDGYFKADKDFPLKLRLTDRQPQIQQNGFEIYKIDGIFEYGKNAFHFELQIKSMVNVFWGEIDHKILYKNYTYMLTENFFKDMMSSIKDSLSMVDRQLMILYDHVSSMDASAVVSAESQLNYLLSKIIHDVFSKKVKEEFDFVFNFKSTTDVIVDYLRMKAAKNVDLTYGENFVDLINKINQVAYNDTRLEEYIEFEKIPNYIDEFSKNIGNTIIDVLNKDFSWNLFFKIIYQIEGSSYSEILENFLYFLRYKYSSLFLDFKDKIGLENGELDSLEDKILNIVSTNFNKNFSINYLLEYAVETIERELGICEIYNEDSLCENIEKSLNQYN</sequence>
<gene>
    <name evidence="3" type="ORF">SAMN02745245_00055</name>
</gene>
<dbReference type="AlphaFoldDB" id="A0A1M5NTP6"/>
<evidence type="ECO:0000313" key="4">
    <source>
        <dbReference type="Proteomes" id="UP000184032"/>
    </source>
</evidence>